<dbReference type="GO" id="GO:0005262">
    <property type="term" value="F:calcium channel activity"/>
    <property type="evidence" value="ECO:0000318"/>
    <property type="project" value="GO_Central"/>
</dbReference>
<name>A0A7M7HJB9_STRPU</name>
<dbReference type="EnsemblMetazoa" id="XM_003727350">
    <property type="protein sequence ID" value="XP_003727398"/>
    <property type="gene ID" value="LOC583465"/>
</dbReference>
<dbReference type="Proteomes" id="UP000007110">
    <property type="component" value="Unassembled WGS sequence"/>
</dbReference>
<evidence type="ECO:0000256" key="4">
    <source>
        <dbReference type="ARBA" id="ARBA00022989"/>
    </source>
</evidence>
<evidence type="ECO:0000313" key="8">
    <source>
        <dbReference type="Proteomes" id="UP000007110"/>
    </source>
</evidence>
<keyword evidence="8" id="KW-1185">Reference proteome</keyword>
<dbReference type="OrthoDB" id="1277691at2759"/>
<dbReference type="Pfam" id="PF01027">
    <property type="entry name" value="Bax1-I"/>
    <property type="match status" value="1"/>
</dbReference>
<organism evidence="7 8">
    <name type="scientific">Strongylocentrotus purpuratus</name>
    <name type="common">Purple sea urchin</name>
    <dbReference type="NCBI Taxonomy" id="7668"/>
    <lineage>
        <taxon>Eukaryota</taxon>
        <taxon>Metazoa</taxon>
        <taxon>Echinodermata</taxon>
        <taxon>Eleutherozoa</taxon>
        <taxon>Echinozoa</taxon>
        <taxon>Echinoidea</taxon>
        <taxon>Euechinoidea</taxon>
        <taxon>Echinacea</taxon>
        <taxon>Camarodonta</taxon>
        <taxon>Echinidea</taxon>
        <taxon>Strongylocentrotidae</taxon>
        <taxon>Strongylocentrotus</taxon>
    </lineage>
</organism>
<evidence type="ECO:0000256" key="6">
    <source>
        <dbReference type="RuleBase" id="RU004379"/>
    </source>
</evidence>
<protein>
    <recommendedName>
        <fullName evidence="9">Bax inhibitor 1</fullName>
    </recommendedName>
</protein>
<keyword evidence="3 6" id="KW-0812">Transmembrane</keyword>
<comment type="similarity">
    <text evidence="2 6">Belongs to the BI1 family.</text>
</comment>
<reference evidence="8" key="1">
    <citation type="submission" date="2015-02" db="EMBL/GenBank/DDBJ databases">
        <title>Genome sequencing for Strongylocentrotus purpuratus.</title>
        <authorList>
            <person name="Murali S."/>
            <person name="Liu Y."/>
            <person name="Vee V."/>
            <person name="English A."/>
            <person name="Wang M."/>
            <person name="Skinner E."/>
            <person name="Han Y."/>
            <person name="Muzny D.M."/>
            <person name="Worley K.C."/>
            <person name="Gibbs R.A."/>
        </authorList>
    </citation>
    <scope>NUCLEOTIDE SEQUENCE</scope>
</reference>
<dbReference type="PANTHER" id="PTHR23291:SF32">
    <property type="entry name" value="BAX INHIBITOR 1"/>
    <property type="match status" value="1"/>
</dbReference>
<sequence>MDLLGGNRKIEWNSMFQFSQLTKDCQSHLKKVYSCLAMCMMAAAVGSYVNAVLHILQGQFLTTIATLGLFFWLRSIPQTVENQGKRLSILLGFAFCVGVSTGPLLKVVAEIDPTIITTAFMATTVVFVCFSLAALMSQQRTMLFLAGPLMSGLSMMFIMSIVNIFFRSAMVFQFGLYLGVVIFSAFILFDTQLIVEKHLRGDRDFIMHSVDLFLDFVNLFRHILILLAQNNEKKDRRNRRK</sequence>
<dbReference type="KEGG" id="spu:583465"/>
<dbReference type="OMA" id="SRDFIMH"/>
<feature type="transmembrane region" description="Helical" evidence="6">
    <location>
        <begin position="32"/>
        <end position="49"/>
    </location>
</feature>
<evidence type="ECO:0000313" key="7">
    <source>
        <dbReference type="EnsemblMetazoa" id="XP_011681454"/>
    </source>
</evidence>
<reference evidence="7" key="2">
    <citation type="submission" date="2021-01" db="UniProtKB">
        <authorList>
            <consortium name="EnsemblMetazoa"/>
        </authorList>
    </citation>
    <scope>IDENTIFICATION</scope>
</reference>
<evidence type="ECO:0000256" key="1">
    <source>
        <dbReference type="ARBA" id="ARBA00004141"/>
    </source>
</evidence>
<evidence type="ECO:0000256" key="5">
    <source>
        <dbReference type="ARBA" id="ARBA00023136"/>
    </source>
</evidence>
<dbReference type="InParanoid" id="A0A7M7HJB9"/>
<evidence type="ECO:0008006" key="9">
    <source>
        <dbReference type="Google" id="ProtNLM"/>
    </source>
</evidence>
<proteinExistence type="inferred from homology"/>
<dbReference type="RefSeq" id="XP_011681454.1">
    <property type="nucleotide sequence ID" value="XM_011683152.2"/>
</dbReference>
<evidence type="ECO:0000256" key="3">
    <source>
        <dbReference type="ARBA" id="ARBA00022692"/>
    </source>
</evidence>
<keyword evidence="4 6" id="KW-1133">Transmembrane helix</keyword>
<dbReference type="GeneID" id="583465"/>
<dbReference type="CTD" id="7009"/>
<dbReference type="InterPro" id="IPR006214">
    <property type="entry name" value="Bax_inhibitor_1-related"/>
</dbReference>
<feature type="transmembrane region" description="Helical" evidence="6">
    <location>
        <begin position="115"/>
        <end position="135"/>
    </location>
</feature>
<dbReference type="GO" id="GO:2001234">
    <property type="term" value="P:negative regulation of apoptotic signaling pathway"/>
    <property type="evidence" value="ECO:0000318"/>
    <property type="project" value="GO_Central"/>
</dbReference>
<dbReference type="GO" id="GO:0060698">
    <property type="term" value="F:endoribonuclease inhibitor activity"/>
    <property type="evidence" value="ECO:0000318"/>
    <property type="project" value="GO_Central"/>
</dbReference>
<feature type="transmembrane region" description="Helical" evidence="6">
    <location>
        <begin position="171"/>
        <end position="189"/>
    </location>
</feature>
<evidence type="ECO:0000256" key="2">
    <source>
        <dbReference type="ARBA" id="ARBA00010350"/>
    </source>
</evidence>
<comment type="subcellular location">
    <subcellularLocation>
        <location evidence="1">Membrane</location>
        <topology evidence="1">Multi-pass membrane protein</topology>
    </subcellularLocation>
</comment>
<accession>A0A7M7HJB9</accession>
<dbReference type="PANTHER" id="PTHR23291">
    <property type="entry name" value="BAX INHIBITOR-RELATED"/>
    <property type="match status" value="1"/>
</dbReference>
<dbReference type="CDD" id="cd10430">
    <property type="entry name" value="BI-1"/>
    <property type="match status" value="1"/>
</dbReference>
<feature type="transmembrane region" description="Helical" evidence="6">
    <location>
        <begin position="142"/>
        <end position="165"/>
    </location>
</feature>
<keyword evidence="5 6" id="KW-0472">Membrane</keyword>
<feature type="transmembrane region" description="Helical" evidence="6">
    <location>
        <begin position="87"/>
        <end position="109"/>
    </location>
</feature>
<feature type="transmembrane region" description="Helical" evidence="6">
    <location>
        <begin position="55"/>
        <end position="75"/>
    </location>
</feature>
<dbReference type="GO" id="GO:0005789">
    <property type="term" value="C:endoplasmic reticulum membrane"/>
    <property type="evidence" value="ECO:0000318"/>
    <property type="project" value="GO_Central"/>
</dbReference>
<dbReference type="EnsemblMetazoa" id="XM_011683152">
    <property type="protein sequence ID" value="XP_011681454"/>
    <property type="gene ID" value="LOC583465"/>
</dbReference>
<dbReference type="GO" id="GO:0034620">
    <property type="term" value="P:cellular response to unfolded protein"/>
    <property type="evidence" value="ECO:0000318"/>
    <property type="project" value="GO_Central"/>
</dbReference>
<dbReference type="AlphaFoldDB" id="A0A7M7HJB9"/>
<dbReference type="RefSeq" id="XP_003727398.1">
    <property type="nucleotide sequence ID" value="XM_003727350.3"/>
</dbReference>